<dbReference type="Proteomes" id="UP001176941">
    <property type="component" value="Unassembled WGS sequence"/>
</dbReference>
<evidence type="ECO:0000313" key="3">
    <source>
        <dbReference type="Proteomes" id="UP001176941"/>
    </source>
</evidence>
<dbReference type="SUPFAM" id="SSF47391">
    <property type="entry name" value="Dimerization-anchoring domain of cAMP-dependent PK regulatory subunit"/>
    <property type="match status" value="1"/>
</dbReference>
<evidence type="ECO:0008006" key="4">
    <source>
        <dbReference type="Google" id="ProtNLM"/>
    </source>
</evidence>
<protein>
    <recommendedName>
        <fullName evidence="4">RIIa domain-containing protein</fullName>
    </recommendedName>
</protein>
<keyword evidence="3" id="KW-1185">Reference proteome</keyword>
<feature type="compositionally biased region" description="Basic and acidic residues" evidence="1">
    <location>
        <begin position="1"/>
        <end position="14"/>
    </location>
</feature>
<reference evidence="2" key="1">
    <citation type="submission" date="2023-04" db="EMBL/GenBank/DDBJ databases">
        <authorList>
            <consortium name="ELIXIR-Norway"/>
        </authorList>
    </citation>
    <scope>NUCLEOTIDE SEQUENCE [LARGE SCALE GENOMIC DNA]</scope>
</reference>
<organism evidence="2 3">
    <name type="scientific">Rangifer tarandus platyrhynchus</name>
    <name type="common">Svalbard reindeer</name>
    <dbReference type="NCBI Taxonomy" id="3082113"/>
    <lineage>
        <taxon>Eukaryota</taxon>
        <taxon>Metazoa</taxon>
        <taxon>Chordata</taxon>
        <taxon>Craniata</taxon>
        <taxon>Vertebrata</taxon>
        <taxon>Euteleostomi</taxon>
        <taxon>Mammalia</taxon>
        <taxon>Eutheria</taxon>
        <taxon>Laurasiatheria</taxon>
        <taxon>Artiodactyla</taxon>
        <taxon>Ruminantia</taxon>
        <taxon>Pecora</taxon>
        <taxon>Cervidae</taxon>
        <taxon>Odocoileinae</taxon>
        <taxon>Rangifer</taxon>
    </lineage>
</organism>
<name>A0ABN8XMD0_RANTA</name>
<dbReference type="EMBL" id="CATKSN020000244">
    <property type="protein sequence ID" value="CAI9149343.1"/>
    <property type="molecule type" value="Genomic_DNA"/>
</dbReference>
<evidence type="ECO:0000256" key="1">
    <source>
        <dbReference type="SAM" id="MobiDB-lite"/>
    </source>
</evidence>
<dbReference type="InterPro" id="IPR059162">
    <property type="entry name" value="RIIAD1"/>
</dbReference>
<comment type="caution">
    <text evidence="2">The sequence shown here is derived from an EMBL/GenBank/DDBJ whole genome shotgun (WGS) entry which is preliminary data.</text>
</comment>
<feature type="region of interest" description="Disordered" evidence="1">
    <location>
        <begin position="1"/>
        <end position="79"/>
    </location>
</feature>
<evidence type="ECO:0000313" key="2">
    <source>
        <dbReference type="EMBL" id="CAI9149343.1"/>
    </source>
</evidence>
<sequence length="190" mass="21193">MPAGREEELSEDFRQQPSAVGLATSFSEGLRGVVTPESSSSNAAPASHRRRADCEEEEGHEGEAANGADRRREAAGRAAVDDDALAADKMTTTLTPAQMLNQHRSRVKLCIENEKSWALSDEIAQGNLRRHHELGDMMELFVNQALQQQPENILKFAGIFFTQPNLRELVEDYSRETVVRPDTRDRLYGL</sequence>
<dbReference type="CDD" id="cd22971">
    <property type="entry name" value="DD_RIIAD1"/>
    <property type="match status" value="1"/>
</dbReference>
<proteinExistence type="predicted"/>
<accession>A0ABN8XMD0</accession>
<gene>
    <name evidence="2" type="ORF">MRATA1EN1_LOCUS30961</name>
</gene>